<dbReference type="PROSITE" id="PS51186">
    <property type="entry name" value="GNAT"/>
    <property type="match status" value="1"/>
</dbReference>
<evidence type="ECO:0000259" key="1">
    <source>
        <dbReference type="PROSITE" id="PS51186"/>
    </source>
</evidence>
<dbReference type="RefSeq" id="WP_005641093.1">
    <property type="nucleotide sequence ID" value="NZ_CP015230.1"/>
</dbReference>
<name>A0A1B0ZZM3_9RHOB</name>
<sequence length="155" mass="16433">MIEIVSAESCDAAKISTVLEGLRKVGKRRKPGDAIFAQTHYIAHPDRLSCLIAMDVRGDVLGFQSLKIAVDGNAYGTPVGWGIIGTHVLPQASGRGIGRALFVETKKAALKMCLPAIEALIGADNAQGLGYYSAMGFVDYRETPTAVGKKLVLTT</sequence>
<dbReference type="GeneID" id="28248838"/>
<gene>
    <name evidence="2" type="ORF">K529_003360</name>
</gene>
<accession>A0A1B0ZZM3</accession>
<dbReference type="Gene3D" id="3.40.630.30">
    <property type="match status" value="1"/>
</dbReference>
<feature type="domain" description="N-acetyltransferase" evidence="1">
    <location>
        <begin position="2"/>
        <end position="155"/>
    </location>
</feature>
<proteinExistence type="predicted"/>
<dbReference type="OrthoDB" id="5997585at2"/>
<keyword evidence="2" id="KW-0808">Transferase</keyword>
<dbReference type="STRING" id="1265309.K529_003360"/>
<dbReference type="InterPro" id="IPR016181">
    <property type="entry name" value="Acyl_CoA_acyltransferase"/>
</dbReference>
<evidence type="ECO:0000313" key="3">
    <source>
        <dbReference type="Proteomes" id="UP000013243"/>
    </source>
</evidence>
<dbReference type="SUPFAM" id="SSF55729">
    <property type="entry name" value="Acyl-CoA N-acyltransferases (Nat)"/>
    <property type="match status" value="1"/>
</dbReference>
<dbReference type="AlphaFoldDB" id="A0A1B0ZZM3"/>
<dbReference type="GO" id="GO:0016747">
    <property type="term" value="F:acyltransferase activity, transferring groups other than amino-acyl groups"/>
    <property type="evidence" value="ECO:0007669"/>
    <property type="project" value="InterPro"/>
</dbReference>
<dbReference type="InterPro" id="IPR000182">
    <property type="entry name" value="GNAT_dom"/>
</dbReference>
<reference evidence="2 3" key="1">
    <citation type="journal article" date="2016" name="ISME J.">
        <title>Global occurrence and heterogeneity of the Roseobacter-clade species Ruegeria mobilis.</title>
        <authorList>
            <person name="Sonnenschein E."/>
            <person name="Gram L."/>
        </authorList>
    </citation>
    <scope>NUCLEOTIDE SEQUENCE [LARGE SCALE GENOMIC DNA]</scope>
    <source>
        <strain evidence="2 3">F1926</strain>
    </source>
</reference>
<dbReference type="EMBL" id="CP015230">
    <property type="protein sequence ID" value="ANP39795.1"/>
    <property type="molecule type" value="Genomic_DNA"/>
</dbReference>
<dbReference type="KEGG" id="rmb:K529_003360"/>
<protein>
    <submittedName>
        <fullName evidence="2">Acetyltransferase</fullName>
    </submittedName>
</protein>
<organism evidence="2 3">
    <name type="scientific">Tritonibacter mobilis F1926</name>
    <dbReference type="NCBI Taxonomy" id="1265309"/>
    <lineage>
        <taxon>Bacteria</taxon>
        <taxon>Pseudomonadati</taxon>
        <taxon>Pseudomonadota</taxon>
        <taxon>Alphaproteobacteria</taxon>
        <taxon>Rhodobacterales</taxon>
        <taxon>Paracoccaceae</taxon>
        <taxon>Tritonibacter</taxon>
    </lineage>
</organism>
<evidence type="ECO:0000313" key="2">
    <source>
        <dbReference type="EMBL" id="ANP39795.1"/>
    </source>
</evidence>
<dbReference type="Pfam" id="PF00583">
    <property type="entry name" value="Acetyltransf_1"/>
    <property type="match status" value="1"/>
</dbReference>
<dbReference type="Proteomes" id="UP000013243">
    <property type="component" value="Chromosome"/>
</dbReference>